<name>A0A0E0HG07_ORYNI</name>
<organism evidence="1">
    <name type="scientific">Oryza nivara</name>
    <name type="common">Indian wild rice</name>
    <name type="synonym">Oryza sativa f. spontanea</name>
    <dbReference type="NCBI Taxonomy" id="4536"/>
    <lineage>
        <taxon>Eukaryota</taxon>
        <taxon>Viridiplantae</taxon>
        <taxon>Streptophyta</taxon>
        <taxon>Embryophyta</taxon>
        <taxon>Tracheophyta</taxon>
        <taxon>Spermatophyta</taxon>
        <taxon>Magnoliopsida</taxon>
        <taxon>Liliopsida</taxon>
        <taxon>Poales</taxon>
        <taxon>Poaceae</taxon>
        <taxon>BOP clade</taxon>
        <taxon>Oryzoideae</taxon>
        <taxon>Oryzeae</taxon>
        <taxon>Oryzinae</taxon>
        <taxon>Oryza</taxon>
    </lineage>
</organism>
<accession>A0A0E0HG07</accession>
<dbReference type="AlphaFoldDB" id="A0A0E0HG07"/>
<dbReference type="EnsemblPlants" id="ONIVA05G21350.1">
    <property type="protein sequence ID" value="ONIVA05G21350.1"/>
    <property type="gene ID" value="ONIVA05G21350"/>
</dbReference>
<proteinExistence type="predicted"/>
<dbReference type="Proteomes" id="UP000006591">
    <property type="component" value="Chromosome 5"/>
</dbReference>
<dbReference type="Gramene" id="ONIVA05G21350.1">
    <property type="protein sequence ID" value="ONIVA05G21350.1"/>
    <property type="gene ID" value="ONIVA05G21350"/>
</dbReference>
<reference evidence="1" key="2">
    <citation type="submission" date="2018-04" db="EMBL/GenBank/DDBJ databases">
        <title>OnivRS2 (Oryza nivara Reference Sequence Version 2).</title>
        <authorList>
            <person name="Zhang J."/>
            <person name="Kudrna D."/>
            <person name="Lee S."/>
            <person name="Talag J."/>
            <person name="Rajasekar S."/>
            <person name="Welchert J."/>
            <person name="Hsing Y.-I."/>
            <person name="Wing R.A."/>
        </authorList>
    </citation>
    <scope>NUCLEOTIDE SEQUENCE [LARGE SCALE GENOMIC DNA]</scope>
    <source>
        <strain evidence="1">SL10</strain>
    </source>
</reference>
<reference evidence="1" key="1">
    <citation type="submission" date="2015-04" db="UniProtKB">
        <authorList>
            <consortium name="EnsemblPlants"/>
        </authorList>
    </citation>
    <scope>IDENTIFICATION</scope>
    <source>
        <strain evidence="1">SL10</strain>
    </source>
</reference>
<evidence type="ECO:0000313" key="1">
    <source>
        <dbReference type="EnsemblPlants" id="ONIVA05G21350.1"/>
    </source>
</evidence>
<dbReference type="OMA" id="WALSNEA"/>
<sequence length="154" mass="16313">MGGDEGIGDVDDAVAGPTEQGVIRDAKEVGVGLLADVAVWGRGRRGGGDEGEVVGGVAVAKRDGVGVAEHPRHHCPLRSTSRTRNITCLPPPLHCVGRALTATLLQTLRDLRELIPSDISLSKCAASKKLERWALSNEAVGLRAFPWNIAFAFR</sequence>
<keyword evidence="2" id="KW-1185">Reference proteome</keyword>
<protein>
    <submittedName>
        <fullName evidence="1">Uncharacterized protein</fullName>
    </submittedName>
</protein>
<dbReference type="HOGENOM" id="CLU_1707142_0_0_1"/>
<evidence type="ECO:0000313" key="2">
    <source>
        <dbReference type="Proteomes" id="UP000006591"/>
    </source>
</evidence>